<evidence type="ECO:0000313" key="1">
    <source>
        <dbReference type="EMBL" id="OAC97883.1"/>
    </source>
</evidence>
<sequence length="73" mass="7848">MAGAIEMVSEGKPCQHSSRVPAANKIRHIEFIGGHAITTTTSYSSRHAATHRSIKALFILIIITTQANAQTTC</sequence>
<dbReference type="EMBL" id="AMYB01000012">
    <property type="protein sequence ID" value="OAC97883.1"/>
    <property type="molecule type" value="Genomic_DNA"/>
</dbReference>
<reference evidence="1 2" key="1">
    <citation type="submission" date="2015-06" db="EMBL/GenBank/DDBJ databases">
        <title>Expansion of signal transduction pathways in fungi by whole-genome duplication.</title>
        <authorList>
            <consortium name="DOE Joint Genome Institute"/>
            <person name="Corrochano L.M."/>
            <person name="Kuo A."/>
            <person name="Marcet-Houben M."/>
            <person name="Polaino S."/>
            <person name="Salamov A."/>
            <person name="Villalobos J.M."/>
            <person name="Alvarez M.I."/>
            <person name="Avalos J."/>
            <person name="Benito E.P."/>
            <person name="Benoit I."/>
            <person name="Burger G."/>
            <person name="Camino L.P."/>
            <person name="Canovas D."/>
            <person name="Cerda-Olmedo E."/>
            <person name="Cheng J.-F."/>
            <person name="Dominguez A."/>
            <person name="Elias M."/>
            <person name="Eslava A.P."/>
            <person name="Glaser F."/>
            <person name="Grimwood J."/>
            <person name="Gutierrez G."/>
            <person name="Heitman J."/>
            <person name="Henrissat B."/>
            <person name="Iturriaga E.A."/>
            <person name="Lang B.F."/>
            <person name="Lavin J.L."/>
            <person name="Lee S."/>
            <person name="Li W."/>
            <person name="Lindquist E."/>
            <person name="Lopez-Garcia S."/>
            <person name="Luque E.M."/>
            <person name="Marcos A.T."/>
            <person name="Martin J."/>
            <person name="Mccluskey K."/>
            <person name="Medina H.R."/>
            <person name="Miralles-Duran A."/>
            <person name="Miyazaki A."/>
            <person name="Munoz-Torres E."/>
            <person name="Oguiza J.A."/>
            <person name="Ohm R."/>
            <person name="Olmedo M."/>
            <person name="Orejas M."/>
            <person name="Ortiz-Castellanos L."/>
            <person name="Pisabarro A.G."/>
            <person name="Rodriguez-Romero J."/>
            <person name="Ruiz-Herrera J."/>
            <person name="Ruiz-Vazquez R."/>
            <person name="Sanz C."/>
            <person name="Schackwitz W."/>
            <person name="Schmutz J."/>
            <person name="Shahriari M."/>
            <person name="Shelest E."/>
            <person name="Silva-Franco F."/>
            <person name="Soanes D."/>
            <person name="Syed K."/>
            <person name="Tagua V.G."/>
            <person name="Talbot N.J."/>
            <person name="Thon M."/>
            <person name="De Vries R.P."/>
            <person name="Wiebenga A."/>
            <person name="Yadav J.S."/>
            <person name="Braun E.L."/>
            <person name="Baker S."/>
            <person name="Garre V."/>
            <person name="Horwitz B."/>
            <person name="Torres-Martinez S."/>
            <person name="Idnurm A."/>
            <person name="Herrera-Estrella A."/>
            <person name="Gabaldon T."/>
            <person name="Grigoriev I.V."/>
        </authorList>
    </citation>
    <scope>NUCLEOTIDE SEQUENCE [LARGE SCALE GENOMIC DNA]</scope>
    <source>
        <strain evidence="1 2">CBS 277.49</strain>
    </source>
</reference>
<dbReference type="AlphaFoldDB" id="A0A168GNV6"/>
<gene>
    <name evidence="1" type="ORF">MUCCIDRAFT_115962</name>
</gene>
<accession>A0A168GNV6</accession>
<name>A0A168GNV6_MUCCL</name>
<dbReference type="Proteomes" id="UP000077051">
    <property type="component" value="Unassembled WGS sequence"/>
</dbReference>
<evidence type="ECO:0000313" key="2">
    <source>
        <dbReference type="Proteomes" id="UP000077051"/>
    </source>
</evidence>
<organism evidence="1 2">
    <name type="scientific">Mucor lusitanicus CBS 277.49</name>
    <dbReference type="NCBI Taxonomy" id="747725"/>
    <lineage>
        <taxon>Eukaryota</taxon>
        <taxon>Fungi</taxon>
        <taxon>Fungi incertae sedis</taxon>
        <taxon>Mucoromycota</taxon>
        <taxon>Mucoromycotina</taxon>
        <taxon>Mucoromycetes</taxon>
        <taxon>Mucorales</taxon>
        <taxon>Mucorineae</taxon>
        <taxon>Mucoraceae</taxon>
        <taxon>Mucor</taxon>
    </lineage>
</organism>
<keyword evidence="2" id="KW-1185">Reference proteome</keyword>
<dbReference type="VEuPathDB" id="FungiDB:MUCCIDRAFT_115962"/>
<proteinExistence type="predicted"/>
<comment type="caution">
    <text evidence="1">The sequence shown here is derived from an EMBL/GenBank/DDBJ whole genome shotgun (WGS) entry which is preliminary data.</text>
</comment>
<protein>
    <submittedName>
        <fullName evidence="1">Uncharacterized protein</fullName>
    </submittedName>
</protein>